<proteinExistence type="predicted"/>
<dbReference type="Proteomes" id="UP001308179">
    <property type="component" value="Unassembled WGS sequence"/>
</dbReference>
<dbReference type="PANTHER" id="PTHR16019:SF5">
    <property type="entry name" value="BSD DOMAIN-CONTAINING PROTEIN 1"/>
    <property type="match status" value="1"/>
</dbReference>
<feature type="compositionally biased region" description="Low complexity" evidence="1">
    <location>
        <begin position="361"/>
        <end position="378"/>
    </location>
</feature>
<feature type="compositionally biased region" description="Basic and acidic residues" evidence="1">
    <location>
        <begin position="393"/>
        <end position="410"/>
    </location>
</feature>
<feature type="region of interest" description="Disordered" evidence="1">
    <location>
        <begin position="67"/>
        <end position="141"/>
    </location>
</feature>
<dbReference type="Pfam" id="PF03909">
    <property type="entry name" value="BSD"/>
    <property type="match status" value="1"/>
</dbReference>
<dbReference type="SMART" id="SM00751">
    <property type="entry name" value="BSD"/>
    <property type="match status" value="1"/>
</dbReference>
<accession>A0ABR0L7L6</accession>
<dbReference type="InterPro" id="IPR005607">
    <property type="entry name" value="BSD_dom"/>
</dbReference>
<comment type="caution">
    <text evidence="3">The sequence shown here is derived from an EMBL/GenBank/DDBJ whole genome shotgun (WGS) entry which is preliminary data.</text>
</comment>
<feature type="compositionally biased region" description="Polar residues" evidence="1">
    <location>
        <begin position="77"/>
        <end position="99"/>
    </location>
</feature>
<sequence length="447" mass="48948">MDIAYDHVQEEALSPSEEHAQRAAADETSTNLNADLQQAFQAVSSSPWGSRLGGWFSQARKQGESFVSDLQKEAQDAQEQATQGWSSLREQVVQRTRGLSMSAEAAPEVRVPGEEAVPESKGIPSAEQAEAEALGGDAGEKPESLTADIVKEASTLVASLRFTAASRLKDLQKAEDAADEALLKFGSNIRNFLRDAVIISAPTDADTSKPKGTDAAGNEVLFETSEPGTGKKVFHSTRLDAQLHAIHTTASSFTEDPQGPQWDDWKTEFDVEHKTEDIAHDMDKYEELRRAMEKLVPEKVEYRLFWLRYYFLRKAIEEEERRRKEVLKGAASAPAEADVAWDDDDEDEAQSSTPNAVVTGAPSNNSTTTLNATTAPETDSTPPLVNTANDLLKPSKEPRRSNEDESRSVADSDVSYDIVSGATSRAAGSPKEEKRGVEKEESDDDWE</sequence>
<evidence type="ECO:0000313" key="3">
    <source>
        <dbReference type="EMBL" id="KAK5144724.1"/>
    </source>
</evidence>
<dbReference type="Gene3D" id="1.10.3970.10">
    <property type="entry name" value="BSD domain"/>
    <property type="match status" value="1"/>
</dbReference>
<keyword evidence="4" id="KW-1185">Reference proteome</keyword>
<dbReference type="PANTHER" id="PTHR16019">
    <property type="entry name" value="SYNAPSE-ASSOCIATED PROTEIN"/>
    <property type="match status" value="1"/>
</dbReference>
<feature type="region of interest" description="Disordered" evidence="1">
    <location>
        <begin position="1"/>
        <end position="30"/>
    </location>
</feature>
<feature type="compositionally biased region" description="Basic and acidic residues" evidence="1">
    <location>
        <begin position="1"/>
        <end position="25"/>
    </location>
</feature>
<reference evidence="3 4" key="1">
    <citation type="submission" date="2023-08" db="EMBL/GenBank/DDBJ databases">
        <title>Black Yeasts Isolated from many extreme environments.</title>
        <authorList>
            <person name="Coleine C."/>
            <person name="Stajich J.E."/>
            <person name="Selbmann L."/>
        </authorList>
    </citation>
    <scope>NUCLEOTIDE SEQUENCE [LARGE SCALE GENOMIC DNA]</scope>
    <source>
        <strain evidence="3 4">CCFEE 5386</strain>
    </source>
</reference>
<organism evidence="3 4">
    <name type="scientific">Rachicladosporium monterosium</name>
    <dbReference type="NCBI Taxonomy" id="1507873"/>
    <lineage>
        <taxon>Eukaryota</taxon>
        <taxon>Fungi</taxon>
        <taxon>Dikarya</taxon>
        <taxon>Ascomycota</taxon>
        <taxon>Pezizomycotina</taxon>
        <taxon>Dothideomycetes</taxon>
        <taxon>Dothideomycetidae</taxon>
        <taxon>Cladosporiales</taxon>
        <taxon>Cladosporiaceae</taxon>
        <taxon>Rachicladosporium</taxon>
    </lineage>
</organism>
<evidence type="ECO:0000313" key="4">
    <source>
        <dbReference type="Proteomes" id="UP001308179"/>
    </source>
</evidence>
<dbReference type="PROSITE" id="PS50858">
    <property type="entry name" value="BSD"/>
    <property type="match status" value="1"/>
</dbReference>
<feature type="domain" description="BSD" evidence="2">
    <location>
        <begin position="265"/>
        <end position="317"/>
    </location>
</feature>
<evidence type="ECO:0000259" key="2">
    <source>
        <dbReference type="PROSITE" id="PS50858"/>
    </source>
</evidence>
<feature type="region of interest" description="Disordered" evidence="1">
    <location>
        <begin position="327"/>
        <end position="447"/>
    </location>
</feature>
<name>A0ABR0L7L6_9PEZI</name>
<gene>
    <name evidence="3" type="ORF">LTR32_003408</name>
</gene>
<feature type="compositionally biased region" description="Basic and acidic residues" evidence="1">
    <location>
        <begin position="430"/>
        <end position="439"/>
    </location>
</feature>
<dbReference type="InterPro" id="IPR035925">
    <property type="entry name" value="BSD_dom_sf"/>
</dbReference>
<dbReference type="EMBL" id="JAVRRR010000202">
    <property type="protein sequence ID" value="KAK5144724.1"/>
    <property type="molecule type" value="Genomic_DNA"/>
</dbReference>
<feature type="compositionally biased region" description="Low complexity" evidence="1">
    <location>
        <begin position="126"/>
        <end position="135"/>
    </location>
</feature>
<dbReference type="InterPro" id="IPR051494">
    <property type="entry name" value="BSD_domain-containing"/>
</dbReference>
<feature type="compositionally biased region" description="Acidic residues" evidence="1">
    <location>
        <begin position="339"/>
        <end position="349"/>
    </location>
</feature>
<dbReference type="SUPFAM" id="SSF140383">
    <property type="entry name" value="BSD domain-like"/>
    <property type="match status" value="1"/>
</dbReference>
<feature type="compositionally biased region" description="Polar residues" evidence="1">
    <location>
        <begin position="379"/>
        <end position="389"/>
    </location>
</feature>
<evidence type="ECO:0000256" key="1">
    <source>
        <dbReference type="SAM" id="MobiDB-lite"/>
    </source>
</evidence>
<protein>
    <recommendedName>
        <fullName evidence="2">BSD domain-containing protein</fullName>
    </recommendedName>
</protein>